<keyword evidence="6" id="KW-0326">Glycosidase</keyword>
<dbReference type="GO" id="GO:0003905">
    <property type="term" value="F:alkylbase DNA N-glycosylase activity"/>
    <property type="evidence" value="ECO:0007669"/>
    <property type="project" value="InterPro"/>
</dbReference>
<dbReference type="PANTHER" id="PTHR10429">
    <property type="entry name" value="DNA-3-METHYLADENINE GLYCOSYLASE"/>
    <property type="match status" value="1"/>
</dbReference>
<dbReference type="GO" id="GO:0006284">
    <property type="term" value="P:base-excision repair"/>
    <property type="evidence" value="ECO:0007669"/>
    <property type="project" value="InterPro"/>
</dbReference>
<evidence type="ECO:0000256" key="1">
    <source>
        <dbReference type="ARBA" id="ARBA00009232"/>
    </source>
</evidence>
<sequence>MPAPLPSSFYMPSATTVARALLGARLVRVLPDGARLSGRIVETEAYTGLDDLASHGRVKPTPRNRPMYGPPGRAYVYFTYGNYWMFNVVCEPEGDPAAVLVRAIEPLEGLDEMAARRPDRAPFEWTSGPGKLVLALGISGADNTLDLTTTANNLWIEPDAAVPDDQVRTGPRIGMGQTPEPWHSIPWRWWVAGNPFVSHGSGRKG</sequence>
<dbReference type="FunFam" id="3.10.300.10:FF:000001">
    <property type="entry name" value="Putative 3-methyladenine DNA glycosylase"/>
    <property type="match status" value="1"/>
</dbReference>
<proteinExistence type="inferred from homology"/>
<name>A0A160T1Z6_9CHLR</name>
<dbReference type="PANTHER" id="PTHR10429:SF0">
    <property type="entry name" value="DNA-3-METHYLADENINE GLYCOSYLASE"/>
    <property type="match status" value="1"/>
</dbReference>
<evidence type="ECO:0000256" key="3">
    <source>
        <dbReference type="ARBA" id="ARBA00022801"/>
    </source>
</evidence>
<dbReference type="RefSeq" id="WP_197699931.1">
    <property type="nucleotide sequence ID" value="NZ_LN890655.1"/>
</dbReference>
<dbReference type="InterPro" id="IPR003180">
    <property type="entry name" value="MPG"/>
</dbReference>
<keyword evidence="7" id="KW-1185">Reference proteome</keyword>
<keyword evidence="2 5" id="KW-0227">DNA damage</keyword>
<dbReference type="Pfam" id="PF02245">
    <property type="entry name" value="Pur_DNA_glyco"/>
    <property type="match status" value="1"/>
</dbReference>
<dbReference type="KEGG" id="pbf:CFX0092_A1766"/>
<dbReference type="Gene3D" id="3.10.300.10">
    <property type="entry name" value="Methylpurine-DNA glycosylase (MPG)"/>
    <property type="match status" value="1"/>
</dbReference>
<dbReference type="NCBIfam" id="TIGR00567">
    <property type="entry name" value="3mg"/>
    <property type="match status" value="1"/>
</dbReference>
<evidence type="ECO:0000256" key="5">
    <source>
        <dbReference type="HAMAP-Rule" id="MF_00527"/>
    </source>
</evidence>
<dbReference type="EMBL" id="LN890655">
    <property type="protein sequence ID" value="CUS03644.2"/>
    <property type="molecule type" value="Genomic_DNA"/>
</dbReference>
<evidence type="ECO:0000313" key="6">
    <source>
        <dbReference type="EMBL" id="CUS03644.2"/>
    </source>
</evidence>
<dbReference type="InterPro" id="IPR011034">
    <property type="entry name" value="Formyl_transferase-like_C_sf"/>
</dbReference>
<protein>
    <recommendedName>
        <fullName evidence="5">Putative 3-methyladenine DNA glycosylase</fullName>
        <ecNumber evidence="5">3.2.2.-</ecNumber>
    </recommendedName>
</protein>
<keyword evidence="3 5" id="KW-0378">Hydrolase</keyword>
<evidence type="ECO:0000313" key="7">
    <source>
        <dbReference type="Proteomes" id="UP000215027"/>
    </source>
</evidence>
<gene>
    <name evidence="6" type="ORF">CFX0092_A1766</name>
</gene>
<dbReference type="SUPFAM" id="SSF50486">
    <property type="entry name" value="FMT C-terminal domain-like"/>
    <property type="match status" value="1"/>
</dbReference>
<evidence type="ECO:0000256" key="2">
    <source>
        <dbReference type="ARBA" id="ARBA00022763"/>
    </source>
</evidence>
<dbReference type="Proteomes" id="UP000215027">
    <property type="component" value="Chromosome I"/>
</dbReference>
<reference evidence="6" key="1">
    <citation type="submission" date="2016-01" db="EMBL/GenBank/DDBJ databases">
        <authorList>
            <person name="Mcilroy J.S."/>
            <person name="Karst M S."/>
            <person name="Albertsen M."/>
        </authorList>
    </citation>
    <scope>NUCLEOTIDE SEQUENCE</scope>
    <source>
        <strain evidence="6">Cfx-K</strain>
    </source>
</reference>
<dbReference type="CDD" id="cd00540">
    <property type="entry name" value="AAG"/>
    <property type="match status" value="1"/>
</dbReference>
<comment type="similarity">
    <text evidence="1 5">Belongs to the DNA glycosylase MPG family.</text>
</comment>
<dbReference type="EC" id="3.2.2.-" evidence="5"/>
<dbReference type="InterPro" id="IPR036995">
    <property type="entry name" value="MPG_sf"/>
</dbReference>
<dbReference type="NCBIfam" id="NF002003">
    <property type="entry name" value="PRK00802.1-3"/>
    <property type="match status" value="1"/>
</dbReference>
<dbReference type="GO" id="GO:0003677">
    <property type="term" value="F:DNA binding"/>
    <property type="evidence" value="ECO:0007669"/>
    <property type="project" value="InterPro"/>
</dbReference>
<keyword evidence="4 5" id="KW-0234">DNA repair</keyword>
<dbReference type="HAMAP" id="MF_00527">
    <property type="entry name" value="3MGH"/>
    <property type="match status" value="1"/>
</dbReference>
<organism evidence="6 7">
    <name type="scientific">Candidatus Promineifilum breve</name>
    <dbReference type="NCBI Taxonomy" id="1806508"/>
    <lineage>
        <taxon>Bacteria</taxon>
        <taxon>Bacillati</taxon>
        <taxon>Chloroflexota</taxon>
        <taxon>Ardenticatenia</taxon>
        <taxon>Candidatus Promineifilales</taxon>
        <taxon>Candidatus Promineifilaceae</taxon>
        <taxon>Candidatus Promineifilum</taxon>
    </lineage>
</organism>
<accession>A0A160T1Z6</accession>
<dbReference type="AlphaFoldDB" id="A0A160T1Z6"/>
<evidence type="ECO:0000256" key="4">
    <source>
        <dbReference type="ARBA" id="ARBA00023204"/>
    </source>
</evidence>